<name>X1I4N6_9ZZZZ</name>
<evidence type="ECO:0000256" key="4">
    <source>
        <dbReference type="SAM" id="MobiDB-lite"/>
    </source>
</evidence>
<dbReference type="Pfam" id="PF01245">
    <property type="entry name" value="Ribosomal_L19"/>
    <property type="match status" value="1"/>
</dbReference>
<dbReference type="InterPro" id="IPR038657">
    <property type="entry name" value="Ribosomal_bL19_sf"/>
</dbReference>
<dbReference type="Gene3D" id="2.30.30.790">
    <property type="match status" value="1"/>
</dbReference>
<keyword evidence="3" id="KW-0687">Ribonucleoprotein</keyword>
<evidence type="ECO:0000256" key="1">
    <source>
        <dbReference type="ARBA" id="ARBA00005781"/>
    </source>
</evidence>
<sequence>VQVIRHGKVRRAKLYYLRERSGKAARIKERRVARKRKPAQAQTEPEPVQAEPEPEPVEAQNELVQDEPEVVNSGKIGED</sequence>
<gene>
    <name evidence="5" type="ORF">S03H2_36003</name>
</gene>
<feature type="compositionally biased region" description="Low complexity" evidence="4">
    <location>
        <begin position="39"/>
        <end position="51"/>
    </location>
</feature>
<dbReference type="PROSITE" id="PS01015">
    <property type="entry name" value="RIBOSOMAL_L19"/>
    <property type="match status" value="1"/>
</dbReference>
<dbReference type="GO" id="GO:1990904">
    <property type="term" value="C:ribonucleoprotein complex"/>
    <property type="evidence" value="ECO:0007669"/>
    <property type="project" value="UniProtKB-KW"/>
</dbReference>
<dbReference type="EMBL" id="BARU01022066">
    <property type="protein sequence ID" value="GAH52498.1"/>
    <property type="molecule type" value="Genomic_DNA"/>
</dbReference>
<accession>X1I4N6</accession>
<organism evidence="5">
    <name type="scientific">marine sediment metagenome</name>
    <dbReference type="NCBI Taxonomy" id="412755"/>
    <lineage>
        <taxon>unclassified sequences</taxon>
        <taxon>metagenomes</taxon>
        <taxon>ecological metagenomes</taxon>
    </lineage>
</organism>
<dbReference type="InterPro" id="IPR018257">
    <property type="entry name" value="Ribosomal_bL19_CS"/>
</dbReference>
<dbReference type="SUPFAM" id="SSF50104">
    <property type="entry name" value="Translation proteins SH3-like domain"/>
    <property type="match status" value="1"/>
</dbReference>
<dbReference type="GO" id="GO:0006412">
    <property type="term" value="P:translation"/>
    <property type="evidence" value="ECO:0007669"/>
    <property type="project" value="InterPro"/>
</dbReference>
<keyword evidence="2" id="KW-0689">Ribosomal protein</keyword>
<comment type="caution">
    <text evidence="5">The sequence shown here is derived from an EMBL/GenBank/DDBJ whole genome shotgun (WGS) entry which is preliminary data.</text>
</comment>
<feature type="non-terminal residue" evidence="5">
    <location>
        <position position="1"/>
    </location>
</feature>
<feature type="compositionally biased region" description="Basic residues" evidence="4">
    <location>
        <begin position="27"/>
        <end position="38"/>
    </location>
</feature>
<dbReference type="GO" id="GO:0005840">
    <property type="term" value="C:ribosome"/>
    <property type="evidence" value="ECO:0007669"/>
    <property type="project" value="UniProtKB-KW"/>
</dbReference>
<dbReference type="InterPro" id="IPR001857">
    <property type="entry name" value="Ribosomal_bL19"/>
</dbReference>
<dbReference type="GO" id="GO:0003735">
    <property type="term" value="F:structural constituent of ribosome"/>
    <property type="evidence" value="ECO:0007669"/>
    <property type="project" value="InterPro"/>
</dbReference>
<dbReference type="InterPro" id="IPR008991">
    <property type="entry name" value="Translation_prot_SH3-like_sf"/>
</dbReference>
<protein>
    <recommendedName>
        <fullName evidence="6">50S ribosomal protein L19</fullName>
    </recommendedName>
</protein>
<comment type="similarity">
    <text evidence="1">Belongs to the bacterial ribosomal protein bL19 family.</text>
</comment>
<evidence type="ECO:0008006" key="6">
    <source>
        <dbReference type="Google" id="ProtNLM"/>
    </source>
</evidence>
<dbReference type="AlphaFoldDB" id="X1I4N6"/>
<evidence type="ECO:0000256" key="2">
    <source>
        <dbReference type="ARBA" id="ARBA00022980"/>
    </source>
</evidence>
<evidence type="ECO:0000256" key="3">
    <source>
        <dbReference type="ARBA" id="ARBA00023274"/>
    </source>
</evidence>
<evidence type="ECO:0000313" key="5">
    <source>
        <dbReference type="EMBL" id="GAH52498.1"/>
    </source>
</evidence>
<proteinExistence type="inferred from homology"/>
<feature type="region of interest" description="Disordered" evidence="4">
    <location>
        <begin position="27"/>
        <end position="79"/>
    </location>
</feature>
<reference evidence="5" key="1">
    <citation type="journal article" date="2014" name="Front. Microbiol.">
        <title>High frequency of phylogenetically diverse reductive dehalogenase-homologous genes in deep subseafloor sedimentary metagenomes.</title>
        <authorList>
            <person name="Kawai M."/>
            <person name="Futagami T."/>
            <person name="Toyoda A."/>
            <person name="Takaki Y."/>
            <person name="Nishi S."/>
            <person name="Hori S."/>
            <person name="Arai W."/>
            <person name="Tsubouchi T."/>
            <person name="Morono Y."/>
            <person name="Uchiyama I."/>
            <person name="Ito T."/>
            <person name="Fujiyama A."/>
            <person name="Inagaki F."/>
            <person name="Takami H."/>
        </authorList>
    </citation>
    <scope>NUCLEOTIDE SEQUENCE</scope>
    <source>
        <strain evidence="5">Expedition CK06-06</strain>
    </source>
</reference>